<evidence type="ECO:0000256" key="1">
    <source>
        <dbReference type="ARBA" id="ARBA00022450"/>
    </source>
</evidence>
<evidence type="ECO:0000259" key="4">
    <source>
        <dbReference type="SMART" id="SM00822"/>
    </source>
</evidence>
<dbReference type="PANTHER" id="PTHR43775">
    <property type="entry name" value="FATTY ACID SYNTHASE"/>
    <property type="match status" value="1"/>
</dbReference>
<gene>
    <name evidence="5" type="ORF">BC739_000153</name>
</gene>
<dbReference type="Pfam" id="PF08659">
    <property type="entry name" value="KR"/>
    <property type="match status" value="1"/>
</dbReference>
<organism evidence="5 6">
    <name type="scientific">Kutzneria viridogrisea</name>
    <dbReference type="NCBI Taxonomy" id="47990"/>
    <lineage>
        <taxon>Bacteria</taxon>
        <taxon>Bacillati</taxon>
        <taxon>Actinomycetota</taxon>
        <taxon>Actinomycetes</taxon>
        <taxon>Pseudonocardiales</taxon>
        <taxon>Pseudonocardiaceae</taxon>
        <taxon>Kutzneria</taxon>
    </lineage>
</organism>
<dbReference type="Proteomes" id="UP000517916">
    <property type="component" value="Unassembled WGS sequence"/>
</dbReference>
<protein>
    <recommendedName>
        <fullName evidence="4">Ketoreductase domain-containing protein</fullName>
    </recommendedName>
</protein>
<evidence type="ECO:0000313" key="5">
    <source>
        <dbReference type="EMBL" id="MBA8922956.1"/>
    </source>
</evidence>
<evidence type="ECO:0000256" key="2">
    <source>
        <dbReference type="ARBA" id="ARBA00022553"/>
    </source>
</evidence>
<comment type="caution">
    <text evidence="5">The sequence shown here is derived from an EMBL/GenBank/DDBJ whole genome shotgun (WGS) entry which is preliminary data.</text>
</comment>
<reference evidence="5 6" key="1">
    <citation type="submission" date="2020-08" db="EMBL/GenBank/DDBJ databases">
        <title>Genomic Encyclopedia of Archaeal and Bacterial Type Strains, Phase II (KMG-II): from individual species to whole genera.</title>
        <authorList>
            <person name="Goeker M."/>
        </authorList>
    </citation>
    <scope>NUCLEOTIDE SEQUENCE [LARGE SCALE GENOMIC DNA]</scope>
    <source>
        <strain evidence="5 6">DSM 43850</strain>
    </source>
</reference>
<dbReference type="SMART" id="SM00822">
    <property type="entry name" value="PKS_KR"/>
    <property type="match status" value="1"/>
</dbReference>
<feature type="region of interest" description="Disordered" evidence="3">
    <location>
        <begin position="1"/>
        <end position="21"/>
    </location>
</feature>
<dbReference type="Gene3D" id="3.40.50.720">
    <property type="entry name" value="NAD(P)-binding Rossmann-like Domain"/>
    <property type="match status" value="1"/>
</dbReference>
<dbReference type="InterPro" id="IPR050091">
    <property type="entry name" value="PKS_NRPS_Biosynth_Enz"/>
</dbReference>
<dbReference type="InterPro" id="IPR057326">
    <property type="entry name" value="KR_dom"/>
</dbReference>
<dbReference type="PANTHER" id="PTHR43775:SF37">
    <property type="entry name" value="SI:DKEY-61P9.11"/>
    <property type="match status" value="1"/>
</dbReference>
<accession>A0ABR6B889</accession>
<evidence type="ECO:0000256" key="3">
    <source>
        <dbReference type="SAM" id="MobiDB-lite"/>
    </source>
</evidence>
<dbReference type="RefSeq" id="WP_182835954.1">
    <property type="nucleotide sequence ID" value="NZ_BAAABQ010000010.1"/>
</dbReference>
<keyword evidence="6" id="KW-1185">Reference proteome</keyword>
<dbReference type="SUPFAM" id="SSF51735">
    <property type="entry name" value="NAD(P)-binding Rossmann-fold domains"/>
    <property type="match status" value="2"/>
</dbReference>
<evidence type="ECO:0000313" key="6">
    <source>
        <dbReference type="Proteomes" id="UP000517916"/>
    </source>
</evidence>
<dbReference type="InterPro" id="IPR036291">
    <property type="entry name" value="NAD(P)-bd_dom_sf"/>
</dbReference>
<proteinExistence type="predicted"/>
<keyword evidence="2" id="KW-0597">Phosphoprotein</keyword>
<dbReference type="InterPro" id="IPR013968">
    <property type="entry name" value="PKS_KR"/>
</dbReference>
<name>A0ABR6B889_9PSEU</name>
<dbReference type="EMBL" id="JACJID010000001">
    <property type="protein sequence ID" value="MBA8922956.1"/>
    <property type="molecule type" value="Genomic_DNA"/>
</dbReference>
<keyword evidence="1" id="KW-0596">Phosphopantetheine</keyword>
<feature type="domain" description="Ketoreductase" evidence="4">
    <location>
        <begin position="215"/>
        <end position="395"/>
    </location>
</feature>
<sequence length="412" mass="42300">MSTTSTEDTWSPLRADPSTTQPGVVLHGRAWTSAPAFPDPVAPRPCVVLARVVGTAGGYVRGLSAAGAPVTVCTTLDQVGPALSRFGAETDVVDLRPLDGADVVESLGLGAALSGRTARLVTVVRGVFDVLGDEHLDPRLAMLPAVCRSVQQENPLLATSCLDVTDASAPAHGLVRLLSGRELPASAALRRNTTWYPQPHRLHAASSGPVIRPHGVYLVLGGLGRLGAQVARAIAAQAPTTLVLAQRNLPRHSAGLPVGGSAVDLRQVDVTSPAQLSALLDAVQAQYGGLHGVVHAAGTRLSRARIDELPTHRSIRDQLTEATAASVLGTTTLYAALEGRDLDFCALVTPGPEAPGHALHTAAAAFQHAFAHKARSRAGRPWTAVGGELSALGAGLLPALATGVGSVLATAP</sequence>